<comment type="caution">
    <text evidence="2">The sequence shown here is derived from an EMBL/GenBank/DDBJ whole genome shotgun (WGS) entry which is preliminary data.</text>
</comment>
<feature type="compositionally biased region" description="Polar residues" evidence="1">
    <location>
        <begin position="17"/>
        <end position="31"/>
    </location>
</feature>
<feature type="compositionally biased region" description="Low complexity" evidence="1">
    <location>
        <begin position="87"/>
        <end position="112"/>
    </location>
</feature>
<dbReference type="AlphaFoldDB" id="A0AAE0CXB9"/>
<evidence type="ECO:0000313" key="2">
    <source>
        <dbReference type="EMBL" id="KAK2729135.1"/>
    </source>
</evidence>
<name>A0AAE0CXB9_COLKA</name>
<dbReference type="Proteomes" id="UP001281614">
    <property type="component" value="Unassembled WGS sequence"/>
</dbReference>
<feature type="compositionally biased region" description="Low complexity" evidence="1">
    <location>
        <begin position="243"/>
        <end position="283"/>
    </location>
</feature>
<feature type="compositionally biased region" description="Polar residues" evidence="1">
    <location>
        <begin position="176"/>
        <end position="197"/>
    </location>
</feature>
<feature type="compositionally biased region" description="Low complexity" evidence="1">
    <location>
        <begin position="127"/>
        <end position="152"/>
    </location>
</feature>
<reference evidence="2" key="1">
    <citation type="submission" date="2023-02" db="EMBL/GenBank/DDBJ databases">
        <title>Colletotrichum kahawae CIFC_Que2 genome sequencing and assembly.</title>
        <authorList>
            <person name="Baroncelli R."/>
        </authorList>
    </citation>
    <scope>NUCLEOTIDE SEQUENCE</scope>
    <source>
        <strain evidence="2">CIFC_Que2</strain>
    </source>
</reference>
<keyword evidence="3" id="KW-1185">Reference proteome</keyword>
<evidence type="ECO:0000313" key="3">
    <source>
        <dbReference type="Proteomes" id="UP001281614"/>
    </source>
</evidence>
<feature type="region of interest" description="Disordered" evidence="1">
    <location>
        <begin position="1"/>
        <end position="329"/>
    </location>
</feature>
<proteinExistence type="predicted"/>
<organism evidence="2 3">
    <name type="scientific">Colletotrichum kahawae</name>
    <name type="common">Coffee berry disease fungus</name>
    <dbReference type="NCBI Taxonomy" id="34407"/>
    <lineage>
        <taxon>Eukaryota</taxon>
        <taxon>Fungi</taxon>
        <taxon>Dikarya</taxon>
        <taxon>Ascomycota</taxon>
        <taxon>Pezizomycotina</taxon>
        <taxon>Sordariomycetes</taxon>
        <taxon>Hypocreomycetidae</taxon>
        <taxon>Glomerellales</taxon>
        <taxon>Glomerellaceae</taxon>
        <taxon>Colletotrichum</taxon>
        <taxon>Colletotrichum gloeosporioides species complex</taxon>
    </lineage>
</organism>
<feature type="compositionally biased region" description="Pro residues" evidence="1">
    <location>
        <begin position="316"/>
        <end position="325"/>
    </location>
</feature>
<evidence type="ECO:0008006" key="4">
    <source>
        <dbReference type="Google" id="ProtNLM"/>
    </source>
</evidence>
<evidence type="ECO:0000256" key="1">
    <source>
        <dbReference type="SAM" id="MobiDB-lite"/>
    </source>
</evidence>
<feature type="compositionally biased region" description="Low complexity" evidence="1">
    <location>
        <begin position="214"/>
        <end position="235"/>
    </location>
</feature>
<feature type="compositionally biased region" description="Low complexity" evidence="1">
    <location>
        <begin position="306"/>
        <end position="315"/>
    </location>
</feature>
<feature type="compositionally biased region" description="Low complexity" evidence="1">
    <location>
        <begin position="68"/>
        <end position="77"/>
    </location>
</feature>
<gene>
    <name evidence="2" type="ORF">CKAH01_10448</name>
</gene>
<protein>
    <recommendedName>
        <fullName evidence="4">Aga1 a-agglutinin anchor subunit</fullName>
    </recommendedName>
</protein>
<accession>A0AAE0CXB9</accession>
<sequence length="630" mass="66671">MSSSLARTRSLRKPADLSSSSSTAPQRNVSPSRLPAPRPTRPTTRNVSSGSLNDTAAAAATKKKPSVLSSLLSRGSSTRQTARKDASSTTSSTTSAPASRTANAPTRTSSTREPTAGLNRLRNPAASSTSNLPGTTSGSSGGSTRPTTSSGLAQKRTAPTTSTGPGLGHPRARSVATRNGSTTLAPPNQSSMTSRSTAPKPRPTSLYGAPPPSTASLASSTAAASRPGSAAAQDPARPPRPGSGSSTSTTSTATTSTTTLTHKPSVASISTRTRAGSTASTKPPSKPPARQQTTPTSPRHPKPPVRQQQTSQPASPRSPRPPPRNKPLLKPAFTTLQQHYSPAKNLAPKPLTATYLAPPSPSKLPTNVALSAETSRLQTELLQLHLLHRDLPAVTSQWHASARARLASHHAALASSSKDLVALEADAAERLNVAALHRWTSPRKGLLEEKVQRLDAVLTALWSLDSPGGKHNRLVRAFERWASSLSDLEAARARADGDGDADPSALLDANLEVRFGGGLDARWKEESALLVRRLEGWDLQLKELVYDDKDEEEEEKGETEDVAQTTSSLKRMLDGCERLIKDMLGELAVMEEIEAAAVERETEWIKKMNRQGDDGGKRDTPRAGAVWRVI</sequence>
<dbReference type="EMBL" id="VYYT01000832">
    <property type="protein sequence ID" value="KAK2729135.1"/>
    <property type="molecule type" value="Genomic_DNA"/>
</dbReference>